<dbReference type="InterPro" id="IPR051159">
    <property type="entry name" value="Hexapeptide_acetyltransf"/>
</dbReference>
<evidence type="ECO:0000313" key="5">
    <source>
        <dbReference type="Proteomes" id="UP000001635"/>
    </source>
</evidence>
<evidence type="ECO:0000313" key="4">
    <source>
        <dbReference type="EMBL" id="AEL26824.1"/>
    </source>
</evidence>
<dbReference type="EMBL" id="CP002955">
    <property type="protein sequence ID" value="AEL26824.1"/>
    <property type="molecule type" value="Genomic_DNA"/>
</dbReference>
<dbReference type="HOGENOM" id="CLU_051638_7_2_10"/>
<dbReference type="AlphaFoldDB" id="G0J672"/>
<dbReference type="Proteomes" id="UP000001635">
    <property type="component" value="Chromosome"/>
</dbReference>
<name>G0J672_CYCMS</name>
<dbReference type="GO" id="GO:0005829">
    <property type="term" value="C:cytosol"/>
    <property type="evidence" value="ECO:0007669"/>
    <property type="project" value="TreeGrafter"/>
</dbReference>
<keyword evidence="5" id="KW-1185">Reference proteome</keyword>
<dbReference type="CDD" id="cd05825">
    <property type="entry name" value="LbH_wcaF_like"/>
    <property type="match status" value="1"/>
</dbReference>
<keyword evidence="3" id="KW-0472">Membrane</keyword>
<organism evidence="4 5">
    <name type="scientific">Cyclobacterium marinum (strain ATCC 25205 / DSM 745 / LMG 13164 / NCIMB 1802)</name>
    <name type="common">Flectobacillus marinus</name>
    <dbReference type="NCBI Taxonomy" id="880070"/>
    <lineage>
        <taxon>Bacteria</taxon>
        <taxon>Pseudomonadati</taxon>
        <taxon>Bacteroidota</taxon>
        <taxon>Cytophagia</taxon>
        <taxon>Cytophagales</taxon>
        <taxon>Cyclobacteriaceae</taxon>
        <taxon>Cyclobacterium</taxon>
    </lineage>
</organism>
<accession>G0J672</accession>
<dbReference type="SUPFAM" id="SSF51161">
    <property type="entry name" value="Trimeric LpxA-like enzymes"/>
    <property type="match status" value="1"/>
</dbReference>
<dbReference type="PANTHER" id="PTHR23416:SF23">
    <property type="entry name" value="ACETYLTRANSFERASE C18B11.09C-RELATED"/>
    <property type="match status" value="1"/>
</dbReference>
<reference evidence="5" key="1">
    <citation type="submission" date="2011-07" db="EMBL/GenBank/DDBJ databases">
        <title>The complete genome of Cyclobacterium marinum DSM 745.</title>
        <authorList>
            <person name="Lucas S."/>
            <person name="Han J."/>
            <person name="Lapidus A."/>
            <person name="Bruce D."/>
            <person name="Goodwin L."/>
            <person name="Pitluck S."/>
            <person name="Peters L."/>
            <person name="Kyrpides N."/>
            <person name="Mavromatis K."/>
            <person name="Ivanova N."/>
            <person name="Ovchinnikova G."/>
            <person name="Chertkov O."/>
            <person name="Detter J.C."/>
            <person name="Tapia R."/>
            <person name="Han C."/>
            <person name="Land M."/>
            <person name="Hauser L."/>
            <person name="Markowitz V."/>
            <person name="Cheng J.-F."/>
            <person name="Hugenholtz P."/>
            <person name="Woyke T."/>
            <person name="Wu D."/>
            <person name="Tindall B."/>
            <person name="Schuetze A."/>
            <person name="Brambilla E."/>
            <person name="Klenk H.-P."/>
            <person name="Eisen J.A."/>
        </authorList>
    </citation>
    <scope>NUCLEOTIDE SEQUENCE [LARGE SCALE GENOMIC DNA]</scope>
    <source>
        <strain evidence="5">ATCC 25205 / DSM 745 / LMG 13164 / NCIMB 1802</strain>
    </source>
</reference>
<evidence type="ECO:0000256" key="1">
    <source>
        <dbReference type="ARBA" id="ARBA00007274"/>
    </source>
</evidence>
<evidence type="ECO:0000256" key="2">
    <source>
        <dbReference type="ARBA" id="ARBA00022679"/>
    </source>
</evidence>
<dbReference type="OrthoDB" id="9814490at2"/>
<proteinExistence type="inferred from homology"/>
<gene>
    <name evidence="4" type="ordered locus">Cycma_3096</name>
</gene>
<comment type="similarity">
    <text evidence="1">Belongs to the transferase hexapeptide repeat family.</text>
</comment>
<dbReference type="STRING" id="880070.Cycma_3096"/>
<dbReference type="GO" id="GO:0008374">
    <property type="term" value="F:O-acyltransferase activity"/>
    <property type="evidence" value="ECO:0007669"/>
    <property type="project" value="TreeGrafter"/>
</dbReference>
<dbReference type="PANTHER" id="PTHR23416">
    <property type="entry name" value="SIALIC ACID SYNTHASE-RELATED"/>
    <property type="match status" value="1"/>
</dbReference>
<feature type="transmembrane region" description="Helical" evidence="3">
    <location>
        <begin position="20"/>
        <end position="44"/>
    </location>
</feature>
<keyword evidence="3" id="KW-0812">Transmembrane</keyword>
<protein>
    <submittedName>
        <fullName evidence="4">Transferase hexapeptide repeat containing protein</fullName>
    </submittedName>
</protein>
<dbReference type="InterPro" id="IPR011004">
    <property type="entry name" value="Trimer_LpxA-like_sf"/>
</dbReference>
<dbReference type="eggNOG" id="COG0110">
    <property type="taxonomic scope" value="Bacteria"/>
</dbReference>
<dbReference type="Gene3D" id="2.160.10.10">
    <property type="entry name" value="Hexapeptide repeat proteins"/>
    <property type="match status" value="1"/>
</dbReference>
<dbReference type="KEGG" id="cmr:Cycma_3096"/>
<evidence type="ECO:0000256" key="3">
    <source>
        <dbReference type="SAM" id="Phobius"/>
    </source>
</evidence>
<keyword evidence="2 4" id="KW-0808">Transferase</keyword>
<keyword evidence="3" id="KW-1133">Transmembrane helix</keyword>
<sequence length="180" mass="19928">MQFEKYKDNLGFKNKIGRLVWNIVWALFFRTLNLPVFNGWRIFLLRLFGAKIGKGCKINATVKIWAPWKLQLGDLVAIGFDVLVYNPGMITIGSKVAISQRAHLCSASHDISISTHPLITAPIIIEDRAWVASDAFVGPGVKIGEGAVLGARGCVFKNVEPWHVMGGNPAKFLKKREILG</sequence>
<dbReference type="RefSeq" id="WP_014021114.1">
    <property type="nucleotide sequence ID" value="NC_015914.1"/>
</dbReference>